<organism evidence="3 4">
    <name type="scientific">Ramalina farinacea</name>
    <dbReference type="NCBI Taxonomy" id="258253"/>
    <lineage>
        <taxon>Eukaryota</taxon>
        <taxon>Fungi</taxon>
        <taxon>Dikarya</taxon>
        <taxon>Ascomycota</taxon>
        <taxon>Pezizomycotina</taxon>
        <taxon>Lecanoromycetes</taxon>
        <taxon>OSLEUM clade</taxon>
        <taxon>Lecanoromycetidae</taxon>
        <taxon>Lecanorales</taxon>
        <taxon>Lecanorineae</taxon>
        <taxon>Ramalinaceae</taxon>
        <taxon>Ramalina</taxon>
    </lineage>
</organism>
<name>A0AA43QKQ5_9LECA</name>
<keyword evidence="2" id="KW-0472">Membrane</keyword>
<accession>A0AA43QKQ5</accession>
<keyword evidence="4" id="KW-1185">Reference proteome</keyword>
<feature type="compositionally biased region" description="Polar residues" evidence="1">
    <location>
        <begin position="70"/>
        <end position="79"/>
    </location>
</feature>
<sequence>MFLNSTLHLVAPSAQTNSTPTNDVIVNIAFGIAGTAISAFTIYQGHRMWKLWRLNHADGYEEERELGMISRTTTDNYTSDAPDPVPGGTLPREPSPQPTDGENVDTGAADSSTGATTLPVDIQET</sequence>
<dbReference type="AlphaFoldDB" id="A0AA43QKQ5"/>
<reference evidence="3" key="1">
    <citation type="journal article" date="2023" name="Genome Biol. Evol.">
        <title>First Whole Genome Sequence and Flow Cytometry Genome Size Data for the Lichen-Forming Fungus Ramalina farinacea (Ascomycota).</title>
        <authorList>
            <person name="Llewellyn T."/>
            <person name="Mian S."/>
            <person name="Hill R."/>
            <person name="Leitch I.J."/>
            <person name="Gaya E."/>
        </authorList>
    </citation>
    <scope>NUCLEOTIDE SEQUENCE</scope>
    <source>
        <strain evidence="3">LIQ254RAFAR</strain>
    </source>
</reference>
<gene>
    <name evidence="3" type="ORF">OHK93_004285</name>
</gene>
<dbReference type="EMBL" id="JAPUFD010000002">
    <property type="protein sequence ID" value="MDI1486095.1"/>
    <property type="molecule type" value="Genomic_DNA"/>
</dbReference>
<keyword evidence="2" id="KW-1133">Transmembrane helix</keyword>
<evidence type="ECO:0000256" key="2">
    <source>
        <dbReference type="SAM" id="Phobius"/>
    </source>
</evidence>
<comment type="caution">
    <text evidence="3">The sequence shown here is derived from an EMBL/GenBank/DDBJ whole genome shotgun (WGS) entry which is preliminary data.</text>
</comment>
<evidence type="ECO:0000313" key="3">
    <source>
        <dbReference type="EMBL" id="MDI1486095.1"/>
    </source>
</evidence>
<dbReference type="Proteomes" id="UP001161017">
    <property type="component" value="Unassembled WGS sequence"/>
</dbReference>
<protein>
    <submittedName>
        <fullName evidence="3">Uncharacterized protein</fullName>
    </submittedName>
</protein>
<evidence type="ECO:0000256" key="1">
    <source>
        <dbReference type="SAM" id="MobiDB-lite"/>
    </source>
</evidence>
<feature type="compositionally biased region" description="Low complexity" evidence="1">
    <location>
        <begin position="105"/>
        <end position="117"/>
    </location>
</feature>
<feature type="region of interest" description="Disordered" evidence="1">
    <location>
        <begin position="70"/>
        <end position="125"/>
    </location>
</feature>
<feature type="transmembrane region" description="Helical" evidence="2">
    <location>
        <begin position="24"/>
        <end position="43"/>
    </location>
</feature>
<keyword evidence="2" id="KW-0812">Transmembrane</keyword>
<evidence type="ECO:0000313" key="4">
    <source>
        <dbReference type="Proteomes" id="UP001161017"/>
    </source>
</evidence>
<proteinExistence type="predicted"/>